<reference evidence="1" key="1">
    <citation type="journal article" date="2022" name="bioRxiv">
        <title>Sequencing and chromosome-scale assembly of the giantPleurodeles waltlgenome.</title>
        <authorList>
            <person name="Brown T."/>
            <person name="Elewa A."/>
            <person name="Iarovenko S."/>
            <person name="Subramanian E."/>
            <person name="Araus A.J."/>
            <person name="Petzold A."/>
            <person name="Susuki M."/>
            <person name="Suzuki K.-i.T."/>
            <person name="Hayashi T."/>
            <person name="Toyoda A."/>
            <person name="Oliveira C."/>
            <person name="Osipova E."/>
            <person name="Leigh N.D."/>
            <person name="Simon A."/>
            <person name="Yun M.H."/>
        </authorList>
    </citation>
    <scope>NUCLEOTIDE SEQUENCE</scope>
    <source>
        <strain evidence="1">20211129_DDA</strain>
        <tissue evidence="1">Liver</tissue>
    </source>
</reference>
<comment type="caution">
    <text evidence="1">The sequence shown here is derived from an EMBL/GenBank/DDBJ whole genome shotgun (WGS) entry which is preliminary data.</text>
</comment>
<dbReference type="AlphaFoldDB" id="A0AAV7TKT8"/>
<dbReference type="EMBL" id="JANPWB010000006">
    <property type="protein sequence ID" value="KAJ1176835.1"/>
    <property type="molecule type" value="Genomic_DNA"/>
</dbReference>
<accession>A0AAV7TKT8</accession>
<gene>
    <name evidence="1" type="ORF">NDU88_002102</name>
</gene>
<sequence>MLKTGAAQARQLELATGGACKMYTSNLEFLWPLMDGSYHSYTPASISVLSFAQAPFQGTRLLVKMVQVGP</sequence>
<name>A0AAV7TKT8_PLEWA</name>
<keyword evidence="2" id="KW-1185">Reference proteome</keyword>
<proteinExistence type="predicted"/>
<evidence type="ECO:0000313" key="1">
    <source>
        <dbReference type="EMBL" id="KAJ1176835.1"/>
    </source>
</evidence>
<dbReference type="Proteomes" id="UP001066276">
    <property type="component" value="Chromosome 3_2"/>
</dbReference>
<organism evidence="1 2">
    <name type="scientific">Pleurodeles waltl</name>
    <name type="common">Iberian ribbed newt</name>
    <dbReference type="NCBI Taxonomy" id="8319"/>
    <lineage>
        <taxon>Eukaryota</taxon>
        <taxon>Metazoa</taxon>
        <taxon>Chordata</taxon>
        <taxon>Craniata</taxon>
        <taxon>Vertebrata</taxon>
        <taxon>Euteleostomi</taxon>
        <taxon>Amphibia</taxon>
        <taxon>Batrachia</taxon>
        <taxon>Caudata</taxon>
        <taxon>Salamandroidea</taxon>
        <taxon>Salamandridae</taxon>
        <taxon>Pleurodelinae</taxon>
        <taxon>Pleurodeles</taxon>
    </lineage>
</organism>
<protein>
    <submittedName>
        <fullName evidence="1">Uncharacterized protein</fullName>
    </submittedName>
</protein>
<evidence type="ECO:0000313" key="2">
    <source>
        <dbReference type="Proteomes" id="UP001066276"/>
    </source>
</evidence>